<proteinExistence type="inferred from homology"/>
<evidence type="ECO:0000313" key="5">
    <source>
        <dbReference type="Proteomes" id="UP000704762"/>
    </source>
</evidence>
<protein>
    <submittedName>
        <fullName evidence="4">Beta-galactosidase/beta-glucuronidase</fullName>
    </submittedName>
</protein>
<name>A0ABS2RGW5_9ACTN</name>
<evidence type="ECO:0000256" key="1">
    <source>
        <dbReference type="ARBA" id="ARBA00007401"/>
    </source>
</evidence>
<feature type="domain" description="Glycosyl hydrolases family 2 sugar binding" evidence="3">
    <location>
        <begin position="19"/>
        <end position="138"/>
    </location>
</feature>
<sequence length="616" mass="69858">MSDHQPLHPTPQLARAGWQNLNGTWQFDYDDEDRGLAENWHRPEHELGGRIVVPFPPESRASGVGDTGFHPVLWYRTELRQDQLATGDRLVLHFGAVDYRATVFLNGERALEHEGGMTPFTVDATAYLQGRASLVVTIRVEDDPQDLSQPRGKQDWRPETSGIFYERTSGIWQPVWSEIVPADHITDVSWTSDRTELTATAAITLSRPSRGDLWAVVRLSVDGEQLALQRVQVPAGSDTTTLQIQLDQRVAQRRDLVWSPDNPMLLDAEIQLEVDGAEGDRVESYLGVRSVGFADGRFTLNGQPYYLRLVLEQGYWADSHLAAPDEDAFRAEVEAIKALGFNGARIHQKVEDPRFLYWCDRLGLLVWGEMANAFVYSERSLRRLVAEWPEVVRRDRSHPSIVAWVPINESWGVSEIAEQVPQQHFASAMYHLTKALDPTRPTMSNEGWEHTQSDIWGIHDYTPDAESIRERYGSTEELERTLTDRNPGRRRVLLDEQDHRGQPIMITEFGGLSYAPSRGENWFGYSTIESEDEFLQRLEELFGAIAELADIAGFCYTQLTDTLQEANGLLYADRTSKLPLERVHEIVSQPSKAIPAETIDAYRRRASRRAVPDTQG</sequence>
<comment type="caution">
    <text evidence="4">The sequence shown here is derived from an EMBL/GenBank/DDBJ whole genome shotgun (WGS) entry which is preliminary data.</text>
</comment>
<evidence type="ECO:0000259" key="2">
    <source>
        <dbReference type="Pfam" id="PF02836"/>
    </source>
</evidence>
<feature type="domain" description="Glycoside hydrolase family 2 catalytic" evidence="2">
    <location>
        <begin position="294"/>
        <end position="511"/>
    </location>
</feature>
<gene>
    <name evidence="4" type="ORF">JOE57_000352</name>
</gene>
<reference evidence="4 5" key="1">
    <citation type="submission" date="2021-01" db="EMBL/GenBank/DDBJ databases">
        <title>Sequencing the genomes of 1000 actinobacteria strains.</title>
        <authorList>
            <person name="Klenk H.-P."/>
        </authorList>
    </citation>
    <scope>NUCLEOTIDE SEQUENCE [LARGE SCALE GENOMIC DNA]</scope>
    <source>
        <strain evidence="4 5">DSM 18662</strain>
    </source>
</reference>
<dbReference type="SUPFAM" id="SSF49303">
    <property type="entry name" value="beta-Galactosidase/glucuronidase domain"/>
    <property type="match status" value="1"/>
</dbReference>
<comment type="similarity">
    <text evidence="1">Belongs to the glycosyl hydrolase 2 family.</text>
</comment>
<dbReference type="Pfam" id="PF02836">
    <property type="entry name" value="Glyco_hydro_2_C"/>
    <property type="match status" value="1"/>
</dbReference>
<organism evidence="4 5">
    <name type="scientific">Microlunatus panaciterrae</name>
    <dbReference type="NCBI Taxonomy" id="400768"/>
    <lineage>
        <taxon>Bacteria</taxon>
        <taxon>Bacillati</taxon>
        <taxon>Actinomycetota</taxon>
        <taxon>Actinomycetes</taxon>
        <taxon>Propionibacteriales</taxon>
        <taxon>Propionibacteriaceae</taxon>
        <taxon>Microlunatus</taxon>
    </lineage>
</organism>
<dbReference type="Pfam" id="PF02837">
    <property type="entry name" value="Glyco_hydro_2_N"/>
    <property type="match status" value="1"/>
</dbReference>
<dbReference type="InterPro" id="IPR008979">
    <property type="entry name" value="Galactose-bd-like_sf"/>
</dbReference>
<dbReference type="SUPFAM" id="SSF51445">
    <property type="entry name" value="(Trans)glycosidases"/>
    <property type="match status" value="1"/>
</dbReference>
<dbReference type="PANTHER" id="PTHR42732">
    <property type="entry name" value="BETA-GALACTOSIDASE"/>
    <property type="match status" value="1"/>
</dbReference>
<keyword evidence="5" id="KW-1185">Reference proteome</keyword>
<dbReference type="SUPFAM" id="SSF49785">
    <property type="entry name" value="Galactose-binding domain-like"/>
    <property type="match status" value="1"/>
</dbReference>
<dbReference type="InterPro" id="IPR006104">
    <property type="entry name" value="Glyco_hydro_2_N"/>
</dbReference>
<dbReference type="RefSeq" id="WP_204916121.1">
    <property type="nucleotide sequence ID" value="NZ_BAAAQP010000003.1"/>
</dbReference>
<dbReference type="Gene3D" id="2.60.120.260">
    <property type="entry name" value="Galactose-binding domain-like"/>
    <property type="match status" value="1"/>
</dbReference>
<dbReference type="InterPro" id="IPR051913">
    <property type="entry name" value="GH2_Domain-Containing"/>
</dbReference>
<dbReference type="InterPro" id="IPR017853">
    <property type="entry name" value="GH"/>
</dbReference>
<evidence type="ECO:0000259" key="3">
    <source>
        <dbReference type="Pfam" id="PF02837"/>
    </source>
</evidence>
<dbReference type="EMBL" id="JAFBCF010000001">
    <property type="protein sequence ID" value="MBM7797431.1"/>
    <property type="molecule type" value="Genomic_DNA"/>
</dbReference>
<dbReference type="Proteomes" id="UP000704762">
    <property type="component" value="Unassembled WGS sequence"/>
</dbReference>
<dbReference type="InterPro" id="IPR036156">
    <property type="entry name" value="Beta-gal/glucu_dom_sf"/>
</dbReference>
<dbReference type="InterPro" id="IPR006103">
    <property type="entry name" value="Glyco_hydro_2_cat"/>
</dbReference>
<accession>A0ABS2RGW5</accession>
<evidence type="ECO:0000313" key="4">
    <source>
        <dbReference type="EMBL" id="MBM7797431.1"/>
    </source>
</evidence>
<dbReference type="PANTHER" id="PTHR42732:SF3">
    <property type="entry name" value="HYDROLASE"/>
    <property type="match status" value="1"/>
</dbReference>
<dbReference type="Gene3D" id="3.20.20.80">
    <property type="entry name" value="Glycosidases"/>
    <property type="match status" value="1"/>
</dbReference>